<dbReference type="STRING" id="927665.HMPREF1535_00322"/>
<dbReference type="GO" id="GO:0010340">
    <property type="term" value="F:carboxyl-O-methyltransferase activity"/>
    <property type="evidence" value="ECO:0007669"/>
    <property type="project" value="UniProtKB-UniRule"/>
</dbReference>
<keyword evidence="7 8" id="KW-0093">Biotin biosynthesis</keyword>
<comment type="caution">
    <text evidence="10">The sequence shown here is derived from an EMBL/GenBank/DDBJ whole genome shotgun (WGS) entry which is preliminary data.</text>
</comment>
<sequence>METVERIITRFSRALDSYDLHADAQQQICRKLTGILSRYTGIHFQRALEIGCGTGGFTRLLKESCVIDEWYLNDICDGCREKVASLFPGQSLLFIAGNAEEIDFPGRFDLIASASAFQWMKEPIQFLHKLAGMLSPNGTLLFNTFAPGNLAEIRQLTSKGLTYPSGELLTEWLEEDFHLIHLREEEIILTFDTPLDVLRHLKHTGVTATGDGTWTRGKQTDFCRDYQELFHTNNNQVTLTYRPLYVLAVKKQA</sequence>
<evidence type="ECO:0000256" key="8">
    <source>
        <dbReference type="HAMAP-Rule" id="MF_00835"/>
    </source>
</evidence>
<evidence type="ECO:0000256" key="5">
    <source>
        <dbReference type="ARBA" id="ARBA00022679"/>
    </source>
</evidence>
<dbReference type="InterPro" id="IPR011814">
    <property type="entry name" value="BioC"/>
</dbReference>
<dbReference type="Gene3D" id="3.40.50.150">
    <property type="entry name" value="Vaccinia Virus protein VP39"/>
    <property type="match status" value="1"/>
</dbReference>
<comment type="similarity">
    <text evidence="8">Belongs to the methyltransferase superfamily.</text>
</comment>
<dbReference type="PATRIC" id="fig|927665.4.peg.322"/>
<comment type="function">
    <text evidence="8">Converts the free carboxyl group of a malonyl-thioester to its methyl ester by transfer of a methyl group from S-adenosyl-L-methionine (SAM). It allows to synthesize pimeloyl-ACP via the fatty acid synthetic pathway.</text>
</comment>
<protein>
    <recommendedName>
        <fullName evidence="3 8">Malonyl-[acyl-carrier protein] O-methyltransferase</fullName>
        <shortName evidence="8">Malonyl-ACP O-methyltransferase</shortName>
        <ecNumber evidence="3 8">2.1.1.197</ecNumber>
    </recommendedName>
    <alternativeName>
        <fullName evidence="8">Biotin synthesis protein BioC</fullName>
    </alternativeName>
</protein>
<dbReference type="InterPro" id="IPR029063">
    <property type="entry name" value="SAM-dependent_MTases_sf"/>
</dbReference>
<evidence type="ECO:0000256" key="3">
    <source>
        <dbReference type="ARBA" id="ARBA00012327"/>
    </source>
</evidence>
<dbReference type="EC" id="2.1.1.197" evidence="3 8"/>
<keyword evidence="5 8" id="KW-0808">Transferase</keyword>
<dbReference type="EMBL" id="AQHV01000001">
    <property type="protein sequence ID" value="KKB60047.1"/>
    <property type="molecule type" value="Genomic_DNA"/>
</dbReference>
<dbReference type="HOGENOM" id="CLU_046586_1_0_10"/>
<dbReference type="PANTHER" id="PTHR43861">
    <property type="entry name" value="TRANS-ACONITATE 2-METHYLTRANSFERASE-RELATED"/>
    <property type="match status" value="1"/>
</dbReference>
<dbReference type="CDD" id="cd02440">
    <property type="entry name" value="AdoMet_MTases"/>
    <property type="match status" value="1"/>
</dbReference>
<evidence type="ECO:0000313" key="11">
    <source>
        <dbReference type="Proteomes" id="UP000033047"/>
    </source>
</evidence>
<evidence type="ECO:0000256" key="4">
    <source>
        <dbReference type="ARBA" id="ARBA00022603"/>
    </source>
</evidence>
<comment type="catalytic activity">
    <reaction evidence="1 8">
        <text>malonyl-[ACP] + S-adenosyl-L-methionine = malonyl-[ACP] methyl ester + S-adenosyl-L-homocysteine</text>
        <dbReference type="Rhea" id="RHEA:17105"/>
        <dbReference type="Rhea" id="RHEA-COMP:9623"/>
        <dbReference type="Rhea" id="RHEA-COMP:9954"/>
        <dbReference type="ChEBI" id="CHEBI:57856"/>
        <dbReference type="ChEBI" id="CHEBI:59789"/>
        <dbReference type="ChEBI" id="CHEBI:78449"/>
        <dbReference type="ChEBI" id="CHEBI:78845"/>
        <dbReference type="EC" id="2.1.1.197"/>
    </reaction>
</comment>
<gene>
    <name evidence="8" type="primary">bioC</name>
    <name evidence="10" type="ORF">HMPREF1535_00322</name>
</gene>
<dbReference type="InterPro" id="IPR013216">
    <property type="entry name" value="Methyltransf_11"/>
</dbReference>
<dbReference type="HAMAP" id="MF_00835">
    <property type="entry name" value="BioC"/>
    <property type="match status" value="1"/>
</dbReference>
<dbReference type="Pfam" id="PF08241">
    <property type="entry name" value="Methyltransf_11"/>
    <property type="match status" value="1"/>
</dbReference>
<dbReference type="PANTHER" id="PTHR43861:SF1">
    <property type="entry name" value="TRANS-ACONITATE 2-METHYLTRANSFERASE"/>
    <property type="match status" value="1"/>
</dbReference>
<keyword evidence="6 8" id="KW-0949">S-adenosyl-L-methionine</keyword>
<dbReference type="SUPFAM" id="SSF53335">
    <property type="entry name" value="S-adenosyl-L-methionine-dependent methyltransferases"/>
    <property type="match status" value="1"/>
</dbReference>
<accession>A0A0F5JRQ2</accession>
<organism evidence="10 11">
    <name type="scientific">Parabacteroides goldsteinii DSM 19448 = WAL 12034</name>
    <dbReference type="NCBI Taxonomy" id="927665"/>
    <lineage>
        <taxon>Bacteria</taxon>
        <taxon>Pseudomonadati</taxon>
        <taxon>Bacteroidota</taxon>
        <taxon>Bacteroidia</taxon>
        <taxon>Bacteroidales</taxon>
        <taxon>Tannerellaceae</taxon>
        <taxon>Parabacteroides</taxon>
    </lineage>
</organism>
<evidence type="ECO:0000256" key="7">
    <source>
        <dbReference type="ARBA" id="ARBA00022756"/>
    </source>
</evidence>
<comment type="pathway">
    <text evidence="2 8">Cofactor biosynthesis; biotin biosynthesis.</text>
</comment>
<reference evidence="10 11" key="1">
    <citation type="submission" date="2013-04" db="EMBL/GenBank/DDBJ databases">
        <title>The Genome Sequence of Parabacteroides goldsteinii DSM 19448.</title>
        <authorList>
            <consortium name="The Broad Institute Genomics Platform"/>
            <person name="Earl A."/>
            <person name="Ward D."/>
            <person name="Feldgarden M."/>
            <person name="Gevers D."/>
            <person name="Martens E."/>
            <person name="Sakamoto M."/>
            <person name="Benno Y."/>
            <person name="Song Y."/>
            <person name="Liu C."/>
            <person name="Lee J."/>
            <person name="Bolanos M."/>
            <person name="Vaisanen M.L."/>
            <person name="Finegold S.M."/>
            <person name="Walker B."/>
            <person name="Young S."/>
            <person name="Zeng Q."/>
            <person name="Gargeya S."/>
            <person name="Fitzgerald M."/>
            <person name="Haas B."/>
            <person name="Abouelleil A."/>
            <person name="Allen A.W."/>
            <person name="Alvarado L."/>
            <person name="Arachchi H.M."/>
            <person name="Berlin A.M."/>
            <person name="Chapman S.B."/>
            <person name="Gainer-Dewar J."/>
            <person name="Goldberg J."/>
            <person name="Griggs A."/>
            <person name="Gujja S."/>
            <person name="Hansen M."/>
            <person name="Howarth C."/>
            <person name="Imamovic A."/>
            <person name="Ireland A."/>
            <person name="Larimer J."/>
            <person name="McCowan C."/>
            <person name="Murphy C."/>
            <person name="Pearson M."/>
            <person name="Poon T.W."/>
            <person name="Priest M."/>
            <person name="Roberts A."/>
            <person name="Saif S."/>
            <person name="Shea T."/>
            <person name="Sisk P."/>
            <person name="Sykes S."/>
            <person name="Wortman J."/>
            <person name="Nusbaum C."/>
            <person name="Birren B."/>
        </authorList>
    </citation>
    <scope>NUCLEOTIDE SEQUENCE [LARGE SCALE GENOMIC DNA]</scope>
    <source>
        <strain evidence="10 11">DSM 19448</strain>
    </source>
</reference>
<dbReference type="AlphaFoldDB" id="A0A0F5JRQ2"/>
<proteinExistence type="inferred from homology"/>
<evidence type="ECO:0000256" key="6">
    <source>
        <dbReference type="ARBA" id="ARBA00022691"/>
    </source>
</evidence>
<dbReference type="NCBIfam" id="TIGR02072">
    <property type="entry name" value="BioC"/>
    <property type="match status" value="1"/>
</dbReference>
<dbReference type="Proteomes" id="UP000033047">
    <property type="component" value="Unassembled WGS sequence"/>
</dbReference>
<dbReference type="GO" id="GO:0102130">
    <property type="term" value="F:malonyl-CoA methyltransferase activity"/>
    <property type="evidence" value="ECO:0007669"/>
    <property type="project" value="UniProtKB-EC"/>
</dbReference>
<evidence type="ECO:0000256" key="2">
    <source>
        <dbReference type="ARBA" id="ARBA00004746"/>
    </source>
</evidence>
<evidence type="ECO:0000259" key="9">
    <source>
        <dbReference type="Pfam" id="PF08241"/>
    </source>
</evidence>
<keyword evidence="4 8" id="KW-0489">Methyltransferase</keyword>
<dbReference type="GO" id="GO:0009102">
    <property type="term" value="P:biotin biosynthetic process"/>
    <property type="evidence" value="ECO:0007669"/>
    <property type="project" value="UniProtKB-UniRule"/>
</dbReference>
<dbReference type="GO" id="GO:0032259">
    <property type="term" value="P:methylation"/>
    <property type="evidence" value="ECO:0007669"/>
    <property type="project" value="UniProtKB-KW"/>
</dbReference>
<evidence type="ECO:0000256" key="1">
    <source>
        <dbReference type="ARBA" id="ARBA00000852"/>
    </source>
</evidence>
<dbReference type="UniPathway" id="UPA00078"/>
<feature type="domain" description="Methyltransferase type 11" evidence="9">
    <location>
        <begin position="48"/>
        <end position="142"/>
    </location>
</feature>
<dbReference type="GO" id="GO:0008757">
    <property type="term" value="F:S-adenosylmethionine-dependent methyltransferase activity"/>
    <property type="evidence" value="ECO:0007669"/>
    <property type="project" value="InterPro"/>
</dbReference>
<name>A0A0F5JRQ2_9BACT</name>
<evidence type="ECO:0000313" key="10">
    <source>
        <dbReference type="EMBL" id="KKB60047.1"/>
    </source>
</evidence>
<dbReference type="RefSeq" id="WP_046145096.1">
    <property type="nucleotide sequence ID" value="NZ_KQ033912.1"/>
</dbReference>